<evidence type="ECO:0000259" key="9">
    <source>
        <dbReference type="Pfam" id="PF22638"/>
    </source>
</evidence>
<dbReference type="GO" id="GO:0005198">
    <property type="term" value="F:structural molecule activity"/>
    <property type="evidence" value="ECO:0007669"/>
    <property type="project" value="InterPro"/>
</dbReference>
<gene>
    <name evidence="10" type="ORF">LY60_02782</name>
</gene>
<comment type="similarity">
    <text evidence="3">Belongs to the flagella basal body rod proteins family.</text>
</comment>
<evidence type="ECO:0000259" key="7">
    <source>
        <dbReference type="Pfam" id="PF00460"/>
    </source>
</evidence>
<accession>A0A562J6M3</accession>
<dbReference type="GO" id="GO:0044780">
    <property type="term" value="P:bacterial-type flagellum assembly"/>
    <property type="evidence" value="ECO:0007669"/>
    <property type="project" value="InterPro"/>
</dbReference>
<evidence type="ECO:0000313" key="11">
    <source>
        <dbReference type="Proteomes" id="UP000315343"/>
    </source>
</evidence>
<dbReference type="NCBIfam" id="TIGR02492">
    <property type="entry name" value="flgK_ends"/>
    <property type="match status" value="1"/>
</dbReference>
<evidence type="ECO:0000259" key="8">
    <source>
        <dbReference type="Pfam" id="PF06429"/>
    </source>
</evidence>
<dbReference type="Pfam" id="PF06429">
    <property type="entry name" value="Flg_bbr_C"/>
    <property type="match status" value="1"/>
</dbReference>
<sequence>MLRSTFLGFKTATSALTVSQNQMDIVGQNISNVNTKGYTRQRVDINSVSFRTNNLKYGLTGVVIGQGVEATGVSQYRDSFLDLRYRTESSKVGSQEVQLSALSDLEAVFDEITTDGLDAQFSDLLEQLHSLTSSPSDPVLEGVVRTSAEMLTQMFNNYSSQIQTIKDQQQTYLKDGAIEKVNQLLDNIAELNSQIKADNISGNPALELNDKRNMLIDELSSYLDIETEVVPLDIGAGRKIDELVIKLKLSDNNMVNIVDRDKYAEFSSELDGTSDDVKVELAKNIDDDYTNTNLTDLIDKGQIGGYIKFINGKGDFTDKTDVDSQTKGIQYYQKMLDTVANKFATEMNELNISTNADGTITGYLFAARNNSGTDDYTGFTARNLKISDNWADSTNSYIKNTTVITSGDNTGATDNILRMIAKFQEKMDFATGGNPTDKVLFKGSFQEFLSFTTTRLNLQVSDVETSYETYSETQFQIEYSRNSLSSVDLNEEGVNLLTYSKSYNAAARLMTTIDEMLDTLINQMAR</sequence>
<dbReference type="AlphaFoldDB" id="A0A562J6M3"/>
<dbReference type="SUPFAM" id="SSF64518">
    <property type="entry name" value="Phase 1 flagellin"/>
    <property type="match status" value="1"/>
</dbReference>
<feature type="domain" description="Flagellar hook-associated protein FlgK helical" evidence="9">
    <location>
        <begin position="102"/>
        <end position="352"/>
    </location>
</feature>
<dbReference type="Proteomes" id="UP000315343">
    <property type="component" value="Unassembled WGS sequence"/>
</dbReference>
<keyword evidence="11" id="KW-1185">Reference proteome</keyword>
<dbReference type="GO" id="GO:0009424">
    <property type="term" value="C:bacterial-type flagellum hook"/>
    <property type="evidence" value="ECO:0007669"/>
    <property type="project" value="InterPro"/>
</dbReference>
<dbReference type="PANTHER" id="PTHR30033">
    <property type="entry name" value="FLAGELLAR HOOK-ASSOCIATED PROTEIN 1"/>
    <property type="match status" value="1"/>
</dbReference>
<evidence type="ECO:0000256" key="6">
    <source>
        <dbReference type="ARBA" id="ARBA00023143"/>
    </source>
</evidence>
<keyword evidence="10" id="KW-0966">Cell projection</keyword>
<protein>
    <recommendedName>
        <fullName evidence="4">Flagellar hook-associated protein 1</fullName>
    </recommendedName>
</protein>
<name>A0A562J6M3_9FIRM</name>
<feature type="domain" description="Flagellar basal body rod protein N-terminal" evidence="7">
    <location>
        <begin position="10"/>
        <end position="39"/>
    </location>
</feature>
<dbReference type="InterPro" id="IPR002371">
    <property type="entry name" value="FlgK"/>
</dbReference>
<dbReference type="Pfam" id="PF00460">
    <property type="entry name" value="Flg_bb_rod"/>
    <property type="match status" value="1"/>
</dbReference>
<evidence type="ECO:0000313" key="10">
    <source>
        <dbReference type="EMBL" id="TWH78753.1"/>
    </source>
</evidence>
<comment type="caution">
    <text evidence="10">The sequence shown here is derived from an EMBL/GenBank/DDBJ whole genome shotgun (WGS) entry which is preliminary data.</text>
</comment>
<dbReference type="PANTHER" id="PTHR30033:SF2">
    <property type="entry name" value="FLAGELLAR HOOK PROTEIN"/>
    <property type="match status" value="1"/>
</dbReference>
<keyword evidence="6" id="KW-0975">Bacterial flagellum</keyword>
<evidence type="ECO:0000256" key="1">
    <source>
        <dbReference type="ARBA" id="ARBA00004365"/>
    </source>
</evidence>
<organism evidence="10 11">
    <name type="scientific">Sedimentibacter saalensis</name>
    <dbReference type="NCBI Taxonomy" id="130788"/>
    <lineage>
        <taxon>Bacteria</taxon>
        <taxon>Bacillati</taxon>
        <taxon>Bacillota</taxon>
        <taxon>Tissierellia</taxon>
        <taxon>Sedimentibacter</taxon>
    </lineage>
</organism>
<dbReference type="Pfam" id="PF22638">
    <property type="entry name" value="FlgK_D1"/>
    <property type="match status" value="1"/>
</dbReference>
<feature type="domain" description="Flagellar basal-body/hook protein C-terminal" evidence="8">
    <location>
        <begin position="485"/>
        <end position="522"/>
    </location>
</feature>
<keyword evidence="10" id="KW-0969">Cilium</keyword>
<evidence type="ECO:0000256" key="4">
    <source>
        <dbReference type="ARBA" id="ARBA00016244"/>
    </source>
</evidence>
<comment type="subcellular location">
    <subcellularLocation>
        <location evidence="1">Bacterial flagellum</location>
    </subcellularLocation>
    <subcellularLocation>
        <location evidence="2">Secreted</location>
    </subcellularLocation>
</comment>
<proteinExistence type="inferred from homology"/>
<evidence type="ECO:0000256" key="3">
    <source>
        <dbReference type="ARBA" id="ARBA00009677"/>
    </source>
</evidence>
<evidence type="ECO:0000256" key="2">
    <source>
        <dbReference type="ARBA" id="ARBA00004613"/>
    </source>
</evidence>
<dbReference type="GO" id="GO:0005576">
    <property type="term" value="C:extracellular region"/>
    <property type="evidence" value="ECO:0007669"/>
    <property type="project" value="UniProtKB-SubCell"/>
</dbReference>
<keyword evidence="10" id="KW-0282">Flagellum</keyword>
<dbReference type="RefSeq" id="WP_145084846.1">
    <property type="nucleotide sequence ID" value="NZ_VLKH01000008.1"/>
</dbReference>
<dbReference type="InterPro" id="IPR001444">
    <property type="entry name" value="Flag_bb_rod_N"/>
</dbReference>
<dbReference type="InterPro" id="IPR010930">
    <property type="entry name" value="Flg_bb/hook_C_dom"/>
</dbReference>
<dbReference type="EMBL" id="VLKH01000008">
    <property type="protein sequence ID" value="TWH78753.1"/>
    <property type="molecule type" value="Genomic_DNA"/>
</dbReference>
<dbReference type="OrthoDB" id="9802553at2"/>
<dbReference type="InterPro" id="IPR053927">
    <property type="entry name" value="FlgK_helical"/>
</dbReference>
<evidence type="ECO:0000256" key="5">
    <source>
        <dbReference type="ARBA" id="ARBA00022525"/>
    </source>
</evidence>
<keyword evidence="5" id="KW-0964">Secreted</keyword>
<reference evidence="10 11" key="1">
    <citation type="submission" date="2019-07" db="EMBL/GenBank/DDBJ databases">
        <title>Genomic Encyclopedia of Type Strains, Phase I: the one thousand microbial genomes (KMG-I) project.</title>
        <authorList>
            <person name="Kyrpides N."/>
        </authorList>
    </citation>
    <scope>NUCLEOTIDE SEQUENCE [LARGE SCALE GENOMIC DNA]</scope>
    <source>
        <strain evidence="10 11">DSM 13558</strain>
    </source>
</reference>